<dbReference type="Proteomes" id="UP000494206">
    <property type="component" value="Unassembled WGS sequence"/>
</dbReference>
<dbReference type="AlphaFoldDB" id="A0A8S1F480"/>
<gene>
    <name evidence="1" type="ORF">CBOVIS_LOCUS9521</name>
</gene>
<organism evidence="1 2">
    <name type="scientific">Caenorhabditis bovis</name>
    <dbReference type="NCBI Taxonomy" id="2654633"/>
    <lineage>
        <taxon>Eukaryota</taxon>
        <taxon>Metazoa</taxon>
        <taxon>Ecdysozoa</taxon>
        <taxon>Nematoda</taxon>
        <taxon>Chromadorea</taxon>
        <taxon>Rhabditida</taxon>
        <taxon>Rhabditina</taxon>
        <taxon>Rhabditomorpha</taxon>
        <taxon>Rhabditoidea</taxon>
        <taxon>Rhabditidae</taxon>
        <taxon>Peloderinae</taxon>
        <taxon>Caenorhabditis</taxon>
    </lineage>
</organism>
<evidence type="ECO:0008006" key="3">
    <source>
        <dbReference type="Google" id="ProtNLM"/>
    </source>
</evidence>
<accession>A0A8S1F480</accession>
<name>A0A8S1F480_9PELO</name>
<evidence type="ECO:0000313" key="1">
    <source>
        <dbReference type="EMBL" id="CAB3407615.1"/>
    </source>
</evidence>
<comment type="caution">
    <text evidence="1">The sequence shown here is derived from an EMBL/GenBank/DDBJ whole genome shotgun (WGS) entry which is preliminary data.</text>
</comment>
<dbReference type="EMBL" id="CADEPM010000006">
    <property type="protein sequence ID" value="CAB3407615.1"/>
    <property type="molecule type" value="Genomic_DNA"/>
</dbReference>
<sequence>MLLKLLNVFFCIKNFESLMLPSCNVPLLNYSLGTVYEFYNNLEPEDYISVEGTLDDIATIHLNKGVTMDQQFALATNSKTTSASIYYNVNVQDGTATRLAKIPEFEPTGREYRIKIVRRVGELHIFKSGVLRHVFNATDIYRSIDVIGHIRVDRIVQYDSIHRKLKAKTKMIDLPLFRGCSCRLKARNNDDIRECLKL</sequence>
<evidence type="ECO:0000313" key="2">
    <source>
        <dbReference type="Proteomes" id="UP000494206"/>
    </source>
</evidence>
<proteinExistence type="predicted"/>
<protein>
    <recommendedName>
        <fullName evidence="3">Galectin</fullName>
    </recommendedName>
</protein>
<keyword evidence="2" id="KW-1185">Reference proteome</keyword>
<reference evidence="1 2" key="1">
    <citation type="submission" date="2020-04" db="EMBL/GenBank/DDBJ databases">
        <authorList>
            <person name="Laetsch R D."/>
            <person name="Stevens L."/>
            <person name="Kumar S."/>
            <person name="Blaxter L. M."/>
        </authorList>
    </citation>
    <scope>NUCLEOTIDE SEQUENCE [LARGE SCALE GENOMIC DNA]</scope>
</reference>